<dbReference type="Pfam" id="PF11987">
    <property type="entry name" value="IF-2"/>
    <property type="match status" value="1"/>
</dbReference>
<protein>
    <submittedName>
        <fullName evidence="10">Translation initiation factor IF-2</fullName>
    </submittedName>
</protein>
<dbReference type="InterPro" id="IPR053905">
    <property type="entry name" value="EF-G-like_DII"/>
</dbReference>
<dbReference type="CDD" id="cd03692">
    <property type="entry name" value="mtIF2_IVc"/>
    <property type="match status" value="1"/>
</dbReference>
<dbReference type="Gene3D" id="2.40.30.10">
    <property type="entry name" value="Translation factors"/>
    <property type="match status" value="2"/>
</dbReference>
<dbReference type="PANTHER" id="PTHR43381">
    <property type="entry name" value="TRANSLATION INITIATION FACTOR IF-2-RELATED"/>
    <property type="match status" value="1"/>
</dbReference>
<dbReference type="GO" id="GO:0003743">
    <property type="term" value="F:translation initiation factor activity"/>
    <property type="evidence" value="ECO:0007669"/>
    <property type="project" value="UniProtKB-KW"/>
</dbReference>
<keyword evidence="2 10" id="KW-0396">Initiation factor</keyword>
<dbReference type="InterPro" id="IPR036925">
    <property type="entry name" value="TIF_IF2_dom3_sf"/>
</dbReference>
<dbReference type="GO" id="GO:0005737">
    <property type="term" value="C:cytoplasm"/>
    <property type="evidence" value="ECO:0007669"/>
    <property type="project" value="TreeGrafter"/>
</dbReference>
<comment type="function">
    <text evidence="6">One of the essential components for the initiation of protein synthesis. Protects formylmethionyl-tRNA from spontaneous hydrolysis and promotes its binding to the 30S ribosomal subunits. Also involved in the hydrolysis of GTP during the formation of the 70S ribosomal complex.</text>
</comment>
<dbReference type="EMBL" id="CP151507">
    <property type="protein sequence ID" value="WZN63266.1"/>
    <property type="molecule type" value="Genomic_DNA"/>
</dbReference>
<proteinExistence type="inferred from homology"/>
<dbReference type="AlphaFoldDB" id="A0AAX4PB08"/>
<keyword evidence="3" id="KW-0547">Nucleotide-binding</keyword>
<feature type="region of interest" description="Disordered" evidence="8">
    <location>
        <begin position="494"/>
        <end position="524"/>
    </location>
</feature>
<dbReference type="InterPro" id="IPR044145">
    <property type="entry name" value="IF2_II"/>
</dbReference>
<dbReference type="Proteomes" id="UP001472866">
    <property type="component" value="Chromosome 07"/>
</dbReference>
<name>A0AAX4PB08_9CHLO</name>
<evidence type="ECO:0000256" key="8">
    <source>
        <dbReference type="SAM" id="MobiDB-lite"/>
    </source>
</evidence>
<dbReference type="PROSITE" id="PS51722">
    <property type="entry name" value="G_TR_2"/>
    <property type="match status" value="1"/>
</dbReference>
<dbReference type="InterPro" id="IPR005225">
    <property type="entry name" value="Small_GTP-bd"/>
</dbReference>
<organism evidence="10 11">
    <name type="scientific">Chloropicon roscoffensis</name>
    <dbReference type="NCBI Taxonomy" id="1461544"/>
    <lineage>
        <taxon>Eukaryota</taxon>
        <taxon>Viridiplantae</taxon>
        <taxon>Chlorophyta</taxon>
        <taxon>Chloropicophyceae</taxon>
        <taxon>Chloropicales</taxon>
        <taxon>Chloropicaceae</taxon>
        <taxon>Chloropicon</taxon>
    </lineage>
</organism>
<dbReference type="SUPFAM" id="SSF50447">
    <property type="entry name" value="Translation proteins"/>
    <property type="match status" value="2"/>
</dbReference>
<keyword evidence="4" id="KW-0648">Protein biosynthesis</keyword>
<feature type="compositionally biased region" description="Basic residues" evidence="8">
    <location>
        <begin position="250"/>
        <end position="263"/>
    </location>
</feature>
<dbReference type="Pfam" id="PF00009">
    <property type="entry name" value="GTP_EFTU"/>
    <property type="match status" value="1"/>
</dbReference>
<feature type="domain" description="Tr-type G" evidence="9">
    <location>
        <begin position="187"/>
        <end position="398"/>
    </location>
</feature>
<dbReference type="Gene3D" id="3.40.50.10050">
    <property type="entry name" value="Translation initiation factor IF- 2, domain 3"/>
    <property type="match status" value="1"/>
</dbReference>
<feature type="compositionally biased region" description="Basic and acidic residues" evidence="8">
    <location>
        <begin position="497"/>
        <end position="512"/>
    </location>
</feature>
<dbReference type="InterPro" id="IPR023115">
    <property type="entry name" value="TIF_IF2_dom3"/>
</dbReference>
<dbReference type="Gene3D" id="3.40.50.300">
    <property type="entry name" value="P-loop containing nucleotide triphosphate hydrolases"/>
    <property type="match status" value="1"/>
</dbReference>
<dbReference type="NCBIfam" id="TIGR00231">
    <property type="entry name" value="small_GTP"/>
    <property type="match status" value="1"/>
</dbReference>
<dbReference type="PANTHER" id="PTHR43381:SF20">
    <property type="entry name" value="TRANSLATION INITIATION FACTOR IF-2, MITOCHONDRIAL"/>
    <property type="match status" value="1"/>
</dbReference>
<evidence type="ECO:0000256" key="5">
    <source>
        <dbReference type="ARBA" id="ARBA00023134"/>
    </source>
</evidence>
<dbReference type="InterPro" id="IPR000795">
    <property type="entry name" value="T_Tr_GTP-bd_dom"/>
</dbReference>
<dbReference type="FunFam" id="3.40.50.10050:FF:000001">
    <property type="entry name" value="Translation initiation factor IF-2"/>
    <property type="match status" value="1"/>
</dbReference>
<sequence>MSRKEAGLRVGWLLRHLGRHHQSCSGGPWVSRGEAGVGCAAAAQGVPSLVPRGTLSRLSSSASASPGPESQRGLPVPVAVARATAAHGFYRRATQWRSYSANQQLRVVRLPSRVTVNKLSFLLGADLKLVRSTLDDLGELPKSDDVYLSWGAAEITAAELGFFVEENDGADDGADSAGAEDGSLQYRRAPTVSIMGHIDHGKTTLLDALRSASVAAKEAGGITQHIGAFAVDLGTSGLGSGGPNSTAEKKGKRKGKRKGRGKQGRGPGPAGSGGAAGDFVTFLDTPGHKAFSEMRARGAAVTDIAIIVVAADEGVKPQTEEALAHANAAGTPLIVAVTKCDRQNADPARVRRELADLGVELEEEGGEVQSVEVAAPEGRGLGELLDAVKLLSEMIDLSSDLGSVATGTVIESKTDKKCGACATLIMKQGVLRTGDSLVVGKEWGKVRLMRDSKGDQVSEAIPSFPVEVVGLKGLPQSGDRVRCVESESMARKLSASRQRDVQDLIHESKPETASKLSGPAKKKRTYREKFMERTKYVPNKIRLKNAGDRGEEGGSAGGEEDGEKEERPKLTLILKADVHGTLEALQEAVGALENEAVEVKSIFSSVGPITESDVVLAKACDATVVAFNVKPISGQVQKLMERDKTKVYSHRVIYKLLDHLQATVEGLAQGKAQEPTKTGQVEVLQLFEVNMKREGVRTIAGCRVTDGTIANSQNAVYKVLRSGDVIFEGKITSLKNRAKDVPQMAQGKECGLMLEGFDAFQKGDVIECIDMAGVSA</sequence>
<keyword evidence="11" id="KW-1185">Reference proteome</keyword>
<feature type="compositionally biased region" description="Gly residues" evidence="8">
    <location>
        <begin position="264"/>
        <end position="276"/>
    </location>
</feature>
<dbReference type="SUPFAM" id="SSF52156">
    <property type="entry name" value="Initiation factor IF2/eIF5b, domain 3"/>
    <property type="match status" value="1"/>
</dbReference>
<dbReference type="FunFam" id="2.40.30.10:FF:000008">
    <property type="entry name" value="Translation initiation factor IF-2"/>
    <property type="match status" value="1"/>
</dbReference>
<evidence type="ECO:0000256" key="7">
    <source>
        <dbReference type="SAM" id="Coils"/>
    </source>
</evidence>
<comment type="similarity">
    <text evidence="1">Belongs to the TRAFAC class translation factor GTPase superfamily. Classic translation factor GTPase family. IF-2 subfamily.</text>
</comment>
<evidence type="ECO:0000313" key="11">
    <source>
        <dbReference type="Proteomes" id="UP001472866"/>
    </source>
</evidence>
<keyword evidence="7" id="KW-0175">Coiled coil</keyword>
<evidence type="ECO:0000256" key="2">
    <source>
        <dbReference type="ARBA" id="ARBA00022540"/>
    </source>
</evidence>
<dbReference type="InterPro" id="IPR015760">
    <property type="entry name" value="TIF_IF2"/>
</dbReference>
<keyword evidence="5" id="KW-0342">GTP-binding</keyword>
<evidence type="ECO:0000256" key="4">
    <source>
        <dbReference type="ARBA" id="ARBA00022917"/>
    </source>
</evidence>
<reference evidence="10 11" key="1">
    <citation type="submission" date="2024-03" db="EMBL/GenBank/DDBJ databases">
        <title>Complete genome sequence of the green alga Chloropicon roscoffensis RCC1871.</title>
        <authorList>
            <person name="Lemieux C."/>
            <person name="Pombert J.-F."/>
            <person name="Otis C."/>
            <person name="Turmel M."/>
        </authorList>
    </citation>
    <scope>NUCLEOTIDE SEQUENCE [LARGE SCALE GENOMIC DNA]</scope>
    <source>
        <strain evidence="10 11">RCC1871</strain>
    </source>
</reference>
<gene>
    <name evidence="10" type="ORF">HKI87_07g48140</name>
</gene>
<evidence type="ECO:0000313" key="10">
    <source>
        <dbReference type="EMBL" id="WZN63266.1"/>
    </source>
</evidence>
<evidence type="ECO:0000259" key="9">
    <source>
        <dbReference type="PROSITE" id="PS51722"/>
    </source>
</evidence>
<dbReference type="InterPro" id="IPR009000">
    <property type="entry name" value="Transl_B-barrel_sf"/>
</dbReference>
<dbReference type="GO" id="GO:0003924">
    <property type="term" value="F:GTPase activity"/>
    <property type="evidence" value="ECO:0007669"/>
    <property type="project" value="InterPro"/>
</dbReference>
<dbReference type="PRINTS" id="PR00315">
    <property type="entry name" value="ELONGATNFCT"/>
</dbReference>
<feature type="coiled-coil region" evidence="7">
    <location>
        <begin position="575"/>
        <end position="602"/>
    </location>
</feature>
<evidence type="ECO:0000256" key="1">
    <source>
        <dbReference type="ARBA" id="ARBA00007733"/>
    </source>
</evidence>
<dbReference type="CDD" id="cd03702">
    <property type="entry name" value="IF2_mtIF2_II"/>
    <property type="match status" value="1"/>
</dbReference>
<feature type="region of interest" description="Disordered" evidence="8">
    <location>
        <begin position="542"/>
        <end position="567"/>
    </location>
</feature>
<dbReference type="Pfam" id="PF22042">
    <property type="entry name" value="EF-G_D2"/>
    <property type="match status" value="1"/>
</dbReference>
<dbReference type="CDD" id="cd01887">
    <property type="entry name" value="IF2_eIF5B"/>
    <property type="match status" value="1"/>
</dbReference>
<feature type="region of interest" description="Disordered" evidence="8">
    <location>
        <begin position="237"/>
        <end position="277"/>
    </location>
</feature>
<dbReference type="GO" id="GO:0005525">
    <property type="term" value="F:GTP binding"/>
    <property type="evidence" value="ECO:0007669"/>
    <property type="project" value="UniProtKB-KW"/>
</dbReference>
<evidence type="ECO:0000256" key="6">
    <source>
        <dbReference type="ARBA" id="ARBA00025162"/>
    </source>
</evidence>
<evidence type="ECO:0000256" key="3">
    <source>
        <dbReference type="ARBA" id="ARBA00022741"/>
    </source>
</evidence>
<accession>A0AAX4PB08</accession>
<dbReference type="InterPro" id="IPR027417">
    <property type="entry name" value="P-loop_NTPase"/>
</dbReference>
<dbReference type="SUPFAM" id="SSF52540">
    <property type="entry name" value="P-loop containing nucleoside triphosphate hydrolases"/>
    <property type="match status" value="1"/>
</dbReference>